<dbReference type="GO" id="GO:0000166">
    <property type="term" value="F:nucleotide binding"/>
    <property type="evidence" value="ECO:0007669"/>
    <property type="project" value="InterPro"/>
</dbReference>
<feature type="domain" description="GFO/IDH/MocA-like oxidoreductase" evidence="2">
    <location>
        <begin position="139"/>
        <end position="246"/>
    </location>
</feature>
<keyword evidence="4" id="KW-1185">Reference proteome</keyword>
<proteinExistence type="predicted"/>
<feature type="domain" description="Gfo/Idh/MocA-like oxidoreductase N-terminal" evidence="1">
    <location>
        <begin position="2"/>
        <end position="119"/>
    </location>
</feature>
<sequence>MKIATIGTNWITEAFIEAGKEVEGFELQAVFSRDQEKAEAFASKNGAAKAYNSLEAMFADPEVEAVYIASPNRYHAEQALAAMDKGKHVICEKPLCSNEKEADALIKKAEQMQVVLMEGIKNMYTPAFKEITSHLEKAGPIRRVYLQYCQYSSRYDAYKEGTVLNAFKPELSNGSSMDLGVYLFHPAIAWFGRPSRIMAMGYKLETGVDGQACVLMQYEGFEVIISYSKIMGSSLASEIQGEDGVLRIDNVNTPEEVAFLPRGGKEEKLSMPSGRPAMSYEIEEFIHLIKSGGERHVTLQQSRDVLSVIDEVRQQLGVVYEAD</sequence>
<dbReference type="OrthoDB" id="9815825at2"/>
<dbReference type="AlphaFoldDB" id="A0A419V4K9"/>
<name>A0A419V4K9_9BACL</name>
<dbReference type="EMBL" id="RAPK01000008">
    <property type="protein sequence ID" value="RKD73382.1"/>
    <property type="molecule type" value="Genomic_DNA"/>
</dbReference>
<dbReference type="Pfam" id="PF22725">
    <property type="entry name" value="GFO_IDH_MocA_C3"/>
    <property type="match status" value="1"/>
</dbReference>
<dbReference type="InterPro" id="IPR036291">
    <property type="entry name" value="NAD(P)-bd_dom_sf"/>
</dbReference>
<protein>
    <submittedName>
        <fullName evidence="3">Putative dehydrogenase</fullName>
    </submittedName>
</protein>
<dbReference type="SUPFAM" id="SSF55347">
    <property type="entry name" value="Glyceraldehyde-3-phosphate dehydrogenase-like, C-terminal domain"/>
    <property type="match status" value="1"/>
</dbReference>
<dbReference type="SUPFAM" id="SSF51735">
    <property type="entry name" value="NAD(P)-binding Rossmann-fold domains"/>
    <property type="match status" value="1"/>
</dbReference>
<evidence type="ECO:0000313" key="4">
    <source>
        <dbReference type="Proteomes" id="UP000285120"/>
    </source>
</evidence>
<gene>
    <name evidence="3" type="ORF">ATL39_1675</name>
</gene>
<dbReference type="InterPro" id="IPR055170">
    <property type="entry name" value="GFO_IDH_MocA-like_dom"/>
</dbReference>
<dbReference type="RefSeq" id="WP_120192880.1">
    <property type="nucleotide sequence ID" value="NZ_RAPK01000008.1"/>
</dbReference>
<dbReference type="Pfam" id="PF01408">
    <property type="entry name" value="GFO_IDH_MocA"/>
    <property type="match status" value="1"/>
</dbReference>
<evidence type="ECO:0000259" key="1">
    <source>
        <dbReference type="Pfam" id="PF01408"/>
    </source>
</evidence>
<dbReference type="InterPro" id="IPR000683">
    <property type="entry name" value="Gfo/Idh/MocA-like_OxRdtase_N"/>
</dbReference>
<evidence type="ECO:0000313" key="3">
    <source>
        <dbReference type="EMBL" id="RKD73382.1"/>
    </source>
</evidence>
<evidence type="ECO:0000259" key="2">
    <source>
        <dbReference type="Pfam" id="PF22725"/>
    </source>
</evidence>
<reference evidence="3 4" key="1">
    <citation type="submission" date="2018-09" db="EMBL/GenBank/DDBJ databases">
        <title>Genomic Encyclopedia of Archaeal and Bacterial Type Strains, Phase II (KMG-II): from individual species to whole genera.</title>
        <authorList>
            <person name="Goeker M."/>
        </authorList>
    </citation>
    <scope>NUCLEOTIDE SEQUENCE [LARGE SCALE GENOMIC DNA]</scope>
    <source>
        <strain evidence="3 4">DSM 17008</strain>
    </source>
</reference>
<dbReference type="PANTHER" id="PTHR43054">
    <property type="match status" value="1"/>
</dbReference>
<organism evidence="3 4">
    <name type="scientific">Sinobaca qinghaiensis</name>
    <dbReference type="NCBI Taxonomy" id="342944"/>
    <lineage>
        <taxon>Bacteria</taxon>
        <taxon>Bacillati</taxon>
        <taxon>Bacillota</taxon>
        <taxon>Bacilli</taxon>
        <taxon>Bacillales</taxon>
        <taxon>Sporolactobacillaceae</taxon>
        <taxon>Sinobaca</taxon>
    </lineage>
</organism>
<accession>A0A419V4K9</accession>
<comment type="caution">
    <text evidence="3">The sequence shown here is derived from an EMBL/GenBank/DDBJ whole genome shotgun (WGS) entry which is preliminary data.</text>
</comment>
<dbReference type="Gene3D" id="3.30.360.10">
    <property type="entry name" value="Dihydrodipicolinate Reductase, domain 2"/>
    <property type="match status" value="1"/>
</dbReference>
<dbReference type="Proteomes" id="UP000285120">
    <property type="component" value="Unassembled WGS sequence"/>
</dbReference>
<dbReference type="PANTHER" id="PTHR43054:SF1">
    <property type="entry name" value="SCYLLO-INOSITOL 2-DEHYDROGENASE (NADP(+)) IOLU"/>
    <property type="match status" value="1"/>
</dbReference>
<dbReference type="Gene3D" id="3.40.50.720">
    <property type="entry name" value="NAD(P)-binding Rossmann-like Domain"/>
    <property type="match status" value="1"/>
</dbReference>